<keyword evidence="1" id="KW-1133">Transmembrane helix</keyword>
<name>A0A4U5MUC6_STECR</name>
<feature type="transmembrane region" description="Helical" evidence="1">
    <location>
        <begin position="127"/>
        <end position="147"/>
    </location>
</feature>
<keyword evidence="3" id="KW-1185">Reference proteome</keyword>
<feature type="transmembrane region" description="Helical" evidence="1">
    <location>
        <begin position="73"/>
        <end position="94"/>
    </location>
</feature>
<proteinExistence type="predicted"/>
<dbReference type="AlphaFoldDB" id="A0A4U5MUC6"/>
<protein>
    <recommendedName>
        <fullName evidence="4">7TM GPCR serpentine receptor class x (Srx) domain-containing protein</fullName>
    </recommendedName>
</protein>
<feature type="transmembrane region" description="Helical" evidence="1">
    <location>
        <begin position="40"/>
        <end position="61"/>
    </location>
</feature>
<accession>A0A4U5MUC6</accession>
<organism evidence="2 3">
    <name type="scientific">Steinernema carpocapsae</name>
    <name type="common">Entomopathogenic nematode</name>
    <dbReference type="NCBI Taxonomy" id="34508"/>
    <lineage>
        <taxon>Eukaryota</taxon>
        <taxon>Metazoa</taxon>
        <taxon>Ecdysozoa</taxon>
        <taxon>Nematoda</taxon>
        <taxon>Chromadorea</taxon>
        <taxon>Rhabditida</taxon>
        <taxon>Tylenchina</taxon>
        <taxon>Panagrolaimomorpha</taxon>
        <taxon>Strongyloidoidea</taxon>
        <taxon>Steinernematidae</taxon>
        <taxon>Steinernema</taxon>
    </lineage>
</organism>
<feature type="transmembrane region" description="Helical" evidence="1">
    <location>
        <begin position="205"/>
        <end position="224"/>
    </location>
</feature>
<dbReference type="Pfam" id="PF10321">
    <property type="entry name" value="7TM_GPCR_Srt"/>
    <property type="match status" value="1"/>
</dbReference>
<dbReference type="Proteomes" id="UP000298663">
    <property type="component" value="Unassembled WGS sequence"/>
</dbReference>
<keyword evidence="1" id="KW-0812">Transmembrane</keyword>
<evidence type="ECO:0000313" key="3">
    <source>
        <dbReference type="Proteomes" id="UP000298663"/>
    </source>
</evidence>
<gene>
    <name evidence="2" type="ORF">L596_020702</name>
</gene>
<dbReference type="SUPFAM" id="SSF81321">
    <property type="entry name" value="Family A G protein-coupled receptor-like"/>
    <property type="match status" value="1"/>
</dbReference>
<reference evidence="2 3" key="2">
    <citation type="journal article" date="2019" name="G3 (Bethesda)">
        <title>Hybrid Assembly of the Genome of the Entomopathogenic Nematode Steinernema carpocapsae Identifies the X-Chromosome.</title>
        <authorList>
            <person name="Serra L."/>
            <person name="Macchietto M."/>
            <person name="Macias-Munoz A."/>
            <person name="McGill C.J."/>
            <person name="Rodriguez I.M."/>
            <person name="Rodriguez B."/>
            <person name="Murad R."/>
            <person name="Mortazavi A."/>
        </authorList>
    </citation>
    <scope>NUCLEOTIDE SEQUENCE [LARGE SCALE GENOMIC DNA]</scope>
    <source>
        <strain evidence="2 3">ALL</strain>
    </source>
</reference>
<evidence type="ECO:0000313" key="2">
    <source>
        <dbReference type="EMBL" id="TKR73389.1"/>
    </source>
</evidence>
<comment type="caution">
    <text evidence="2">The sequence shown here is derived from an EMBL/GenBank/DDBJ whole genome shotgun (WGS) entry which is preliminary data.</text>
</comment>
<evidence type="ECO:0008006" key="4">
    <source>
        <dbReference type="Google" id="ProtNLM"/>
    </source>
</evidence>
<dbReference type="PANTHER" id="PTHR22718:SF11">
    <property type="entry name" value="7TM GPCR SERPENTINE RECEPTOR CLASS X (SRX) DOMAIN-CONTAINING PROTEIN"/>
    <property type="match status" value="1"/>
</dbReference>
<evidence type="ECO:0000256" key="1">
    <source>
        <dbReference type="SAM" id="Phobius"/>
    </source>
</evidence>
<dbReference type="EMBL" id="AZBU02000006">
    <property type="protein sequence ID" value="TKR73389.1"/>
    <property type="molecule type" value="Genomic_DNA"/>
</dbReference>
<keyword evidence="1" id="KW-0472">Membrane</keyword>
<dbReference type="InterPro" id="IPR019425">
    <property type="entry name" value="7TM_GPCR_serpentine_rcpt_Srt"/>
</dbReference>
<reference evidence="2 3" key="1">
    <citation type="journal article" date="2015" name="Genome Biol.">
        <title>Comparative genomics of Steinernema reveals deeply conserved gene regulatory networks.</title>
        <authorList>
            <person name="Dillman A.R."/>
            <person name="Macchietto M."/>
            <person name="Porter C.F."/>
            <person name="Rogers A."/>
            <person name="Williams B."/>
            <person name="Antoshechkin I."/>
            <person name="Lee M.M."/>
            <person name="Goodwin Z."/>
            <person name="Lu X."/>
            <person name="Lewis E.E."/>
            <person name="Goodrich-Blair H."/>
            <person name="Stock S.P."/>
            <person name="Adams B.J."/>
            <person name="Sternberg P.W."/>
            <person name="Mortazavi A."/>
        </authorList>
    </citation>
    <scope>NUCLEOTIDE SEQUENCE [LARGE SCALE GENOMIC DNA]</scope>
    <source>
        <strain evidence="2 3">ALL</strain>
    </source>
</reference>
<feature type="transmembrane region" description="Helical" evidence="1">
    <location>
        <begin position="7"/>
        <end position="28"/>
    </location>
</feature>
<feature type="transmembrane region" description="Helical" evidence="1">
    <location>
        <begin position="167"/>
        <end position="185"/>
    </location>
</feature>
<sequence length="252" mass="28331">MCVACMLQLVSIFVGGFMTLTDIYLGYIPDKILGAILQGAWLLYVGLSFTLAVDRISIFLLPLPSQRKLAIRIHMSCLILSYILGLAFLVSLSLGNCSYTYRSEIGLFTWFYTEDPGSKILGIIEPYIDLTCLTLVFIIYLIVFGLLIKMSRMSSQPFHNLKRETRILIVSMTCFFYETAFVIWSNFGSIMFQPSILIDVIANVFWTYDSGVFSLGLIVMNAGIRKEMLKMCGFVPRTNVIAVGRAPTKTLP</sequence>
<dbReference type="PANTHER" id="PTHR22718">
    <property type="entry name" value="SERPENTINE RECEPTOR, CLASS X"/>
    <property type="match status" value="1"/>
</dbReference>